<evidence type="ECO:0000256" key="4">
    <source>
        <dbReference type="ARBA" id="ARBA00012201"/>
    </source>
</evidence>
<feature type="region of interest" description="Disordered" evidence="17">
    <location>
        <begin position="2198"/>
        <end position="2217"/>
    </location>
</feature>
<keyword evidence="11 18" id="KW-1133">Transmembrane helix</keyword>
<keyword evidence="15 16" id="KW-0456">Lyase</keyword>
<feature type="compositionally biased region" description="Low complexity" evidence="17">
    <location>
        <begin position="1541"/>
        <end position="1552"/>
    </location>
</feature>
<evidence type="ECO:0000256" key="11">
    <source>
        <dbReference type="ARBA" id="ARBA00022989"/>
    </source>
</evidence>
<dbReference type="PROSITE" id="PS50125">
    <property type="entry name" value="GUANYLATE_CYCLASE_2"/>
    <property type="match status" value="3"/>
</dbReference>
<evidence type="ECO:0000259" key="19">
    <source>
        <dbReference type="PROSITE" id="PS50125"/>
    </source>
</evidence>
<gene>
    <name evidence="20" type="ORF">TGEB3V08_LOCUS5028</name>
</gene>
<feature type="region of interest" description="Disordered" evidence="17">
    <location>
        <begin position="2048"/>
        <end position="2079"/>
    </location>
</feature>
<dbReference type="GO" id="GO:0006171">
    <property type="term" value="P:cAMP biosynthetic process"/>
    <property type="evidence" value="ECO:0007669"/>
    <property type="project" value="UniProtKB-KW"/>
</dbReference>
<evidence type="ECO:0000256" key="10">
    <source>
        <dbReference type="ARBA" id="ARBA00022842"/>
    </source>
</evidence>
<comment type="catalytic activity">
    <reaction evidence="1">
        <text>ATP = 3',5'-cyclic AMP + diphosphate</text>
        <dbReference type="Rhea" id="RHEA:15389"/>
        <dbReference type="ChEBI" id="CHEBI:30616"/>
        <dbReference type="ChEBI" id="CHEBI:33019"/>
        <dbReference type="ChEBI" id="CHEBI:58165"/>
        <dbReference type="EC" id="4.6.1.1"/>
    </reaction>
</comment>
<feature type="region of interest" description="Disordered" evidence="17">
    <location>
        <begin position="486"/>
        <end position="536"/>
    </location>
</feature>
<comment type="similarity">
    <text evidence="16">Belongs to the adenylyl cyclase class-4/guanylyl cyclase family.</text>
</comment>
<feature type="compositionally biased region" description="Basic and acidic residues" evidence="17">
    <location>
        <begin position="508"/>
        <end position="520"/>
    </location>
</feature>
<feature type="transmembrane region" description="Helical" evidence="18">
    <location>
        <begin position="935"/>
        <end position="953"/>
    </location>
</feature>
<evidence type="ECO:0000256" key="7">
    <source>
        <dbReference type="ARBA" id="ARBA00022737"/>
    </source>
</evidence>
<dbReference type="SMART" id="SM00044">
    <property type="entry name" value="CYCc"/>
    <property type="match status" value="2"/>
</dbReference>
<feature type="region of interest" description="Disordered" evidence="17">
    <location>
        <begin position="1687"/>
        <end position="1764"/>
    </location>
</feature>
<evidence type="ECO:0000256" key="15">
    <source>
        <dbReference type="ARBA" id="ARBA00023239"/>
    </source>
</evidence>
<keyword evidence="7" id="KW-0677">Repeat</keyword>
<dbReference type="SUPFAM" id="SSF55073">
    <property type="entry name" value="Nucleotide cyclase"/>
    <property type="match status" value="3"/>
</dbReference>
<feature type="region of interest" description="Disordered" evidence="17">
    <location>
        <begin position="1423"/>
        <end position="1501"/>
    </location>
</feature>
<keyword evidence="9" id="KW-0067">ATP-binding</keyword>
<feature type="transmembrane region" description="Helical" evidence="18">
    <location>
        <begin position="872"/>
        <end position="894"/>
    </location>
</feature>
<dbReference type="GO" id="GO:0005886">
    <property type="term" value="C:plasma membrane"/>
    <property type="evidence" value="ECO:0007669"/>
    <property type="project" value="InterPro"/>
</dbReference>
<feature type="compositionally biased region" description="Polar residues" evidence="17">
    <location>
        <begin position="1423"/>
        <end position="1434"/>
    </location>
</feature>
<dbReference type="GO" id="GO:0035556">
    <property type="term" value="P:intracellular signal transduction"/>
    <property type="evidence" value="ECO:0007669"/>
    <property type="project" value="InterPro"/>
</dbReference>
<feature type="compositionally biased region" description="Basic and acidic residues" evidence="17">
    <location>
        <begin position="1834"/>
        <end position="1845"/>
    </location>
</feature>
<feature type="compositionally biased region" description="Polar residues" evidence="17">
    <location>
        <begin position="521"/>
        <end position="536"/>
    </location>
</feature>
<keyword evidence="8" id="KW-0547">Nucleotide-binding</keyword>
<feature type="transmembrane region" description="Helical" evidence="18">
    <location>
        <begin position="158"/>
        <end position="180"/>
    </location>
</feature>
<keyword evidence="13 18" id="KW-0472">Membrane</keyword>
<dbReference type="Pfam" id="PF16214">
    <property type="entry name" value="AC_N"/>
    <property type="match status" value="1"/>
</dbReference>
<evidence type="ECO:0000256" key="14">
    <source>
        <dbReference type="ARBA" id="ARBA00023180"/>
    </source>
</evidence>
<reference evidence="20" key="1">
    <citation type="submission" date="2020-11" db="EMBL/GenBank/DDBJ databases">
        <authorList>
            <person name="Tran Van P."/>
        </authorList>
    </citation>
    <scope>NUCLEOTIDE SEQUENCE</scope>
</reference>
<dbReference type="InterPro" id="IPR009398">
    <property type="entry name" value="Adcy_conserved_dom"/>
</dbReference>
<dbReference type="PANTHER" id="PTHR45627">
    <property type="entry name" value="ADENYLATE CYCLASE TYPE 1"/>
    <property type="match status" value="1"/>
</dbReference>
<proteinExistence type="inferred from homology"/>
<keyword evidence="10" id="KW-0460">Magnesium</keyword>
<evidence type="ECO:0000256" key="18">
    <source>
        <dbReference type="SAM" id="Phobius"/>
    </source>
</evidence>
<keyword evidence="6" id="KW-0479">Metal-binding</keyword>
<comment type="subcellular location">
    <subcellularLocation>
        <location evidence="3">Membrane</location>
        <topology evidence="3">Multi-pass membrane protein</topology>
    </subcellularLocation>
</comment>
<feature type="domain" description="Guanylate cyclase" evidence="19">
    <location>
        <begin position="548"/>
        <end position="642"/>
    </location>
</feature>
<feature type="domain" description="Guanylate cyclase" evidence="19">
    <location>
        <begin position="230"/>
        <end position="277"/>
    </location>
</feature>
<feature type="transmembrane region" description="Helical" evidence="18">
    <location>
        <begin position="959"/>
        <end position="977"/>
    </location>
</feature>
<dbReference type="InterPro" id="IPR018297">
    <property type="entry name" value="A/G_cyclase_CS"/>
</dbReference>
<keyword evidence="12" id="KW-0115">cAMP biosynthesis</keyword>
<feature type="transmembrane region" description="Helical" evidence="18">
    <location>
        <begin position="101"/>
        <end position="123"/>
    </location>
</feature>
<protein>
    <recommendedName>
        <fullName evidence="4">adenylate cyclase</fullName>
        <ecNumber evidence="4">4.6.1.1</ecNumber>
    </recommendedName>
</protein>
<feature type="region of interest" description="Disordered" evidence="17">
    <location>
        <begin position="1541"/>
        <end position="1611"/>
    </location>
</feature>
<feature type="transmembrane region" description="Helical" evidence="18">
    <location>
        <begin position="76"/>
        <end position="94"/>
    </location>
</feature>
<keyword evidence="5 18" id="KW-0812">Transmembrane</keyword>
<feature type="domain" description="Guanylate cyclase" evidence="19">
    <location>
        <begin position="1193"/>
        <end position="1338"/>
    </location>
</feature>
<evidence type="ECO:0000256" key="17">
    <source>
        <dbReference type="SAM" id="MobiDB-lite"/>
    </source>
</evidence>
<feature type="transmembrane region" description="Helical" evidence="18">
    <location>
        <begin position="1055"/>
        <end position="1072"/>
    </location>
</feature>
<dbReference type="Pfam" id="PF06327">
    <property type="entry name" value="Adcy_cons_dom"/>
    <property type="match status" value="1"/>
</dbReference>
<dbReference type="FunFam" id="3.30.70.1230:FF:000116">
    <property type="entry name" value="Uncharacterized protein"/>
    <property type="match status" value="1"/>
</dbReference>
<evidence type="ECO:0000256" key="1">
    <source>
        <dbReference type="ARBA" id="ARBA00001593"/>
    </source>
</evidence>
<feature type="transmembrane region" description="Helical" evidence="18">
    <location>
        <begin position="900"/>
        <end position="923"/>
    </location>
</feature>
<dbReference type="PROSITE" id="PS00452">
    <property type="entry name" value="GUANYLATE_CYCLASE_1"/>
    <property type="match status" value="2"/>
</dbReference>
<dbReference type="EMBL" id="OE840807">
    <property type="protein sequence ID" value="CAD7592707.1"/>
    <property type="molecule type" value="Genomic_DNA"/>
</dbReference>
<feature type="compositionally biased region" description="Low complexity" evidence="17">
    <location>
        <begin position="1723"/>
        <end position="1734"/>
    </location>
</feature>
<dbReference type="Gene3D" id="3.30.70.1230">
    <property type="entry name" value="Nucleotide cyclase"/>
    <property type="match status" value="3"/>
</dbReference>
<dbReference type="InterPro" id="IPR029787">
    <property type="entry name" value="Nucleotide_cyclase"/>
</dbReference>
<accession>A0A7R9PLK4</accession>
<sequence length="2217" mass="247479">MDHSVKAMNSHRKLALARLLNCHRFENDELEFLYQRYIFKLQHSSVVSVVALFVVLTGVLVNLSLVYAQAPTAQNVYHTVHCLVFVLLLAFLNTRLMHDSYLLWICYCILAMCGLFCALALPLGATGLLLETRRVSAEGIWEIVFVVFLAYSMMPLKMWVAVMFGVGLPIIHVTVAVVFAHDFPHLHWQQERLLLSVLPQHVAMEMKADIISPVETQFHKIYIQRHENVSILFADIVGFTVLASQCTAQELVRLLNELFGRFDQLASLPEPNVYVLRKKTLTHNVNNSSKTFTARGYPKHIVNIELLSNQERIKKQPSDDISLTTQYYEGQDKLRFIPNTGYNILTSSPLTQNILNNAPRTTLKPRPLPSPPVPAIFWFILNCPTQPQTTSGQRFLPLHQTEMLYLQNSPTSHLSQQQIHTNVIPHYCSTKNLVNQLQCNYCIAEYIGITTGTLRQQANGHRFDTNHNNPDKPVVLHDQTHYSNFDSRYNSRFGRRPEVNQESSGLKSSKETAPSHRTPRETSQFGSSPTDGEMPSRQTTRLLAMIIILSRADNHCLRIKILGDCYYCVSGLPEPRSDHAHCAIEMGLDMIDAIALVVEATDVQLNMRVGIHSGRVLCGVLGLRKWQYDVWSNDVTLANNMEAGGEPGRVHITQATLDYLGGEYEVEAGHGSTRNQYLRDNSVTSYFIVPPARRRKVIPHPLGVTTVSTSCFIVPPVRRRKVRSAFGAAQRRKLSFKNVTSVVVQLLHSIKYSMEVPFSNMALPTGDPKAHAARKVLDLQRVLHAEPGAGDAPTLNLRDLATKNKLTEKVKRPFKKRHSSVYHQPSNRVNKYLAQAIDARSVDREKSTHVNQLTLCFKDRAKENKYHDDLDLGFGSSLACSLVLLVLMGALQVVVLPRTLILLLLFLTAFVWISVVLMLLLAVRLRWIIWDISQSFVLRLAITVFTIVLVYTVTQVNMYVVMSCCLGFLVVAVFLRLPIIIKGILLLVMATVYILLILVSHVGLFLCYDTRVRSVVPQHALGVVHFLMFLLNSSVVPQHALGVVHFLISVVPQHALGVVHILMFLLAIVIHGRQVEWTARLDFLWQIQANEERREMEALQTSNKRILFNLLPAHVATHFLDNQFRNNMNTLSQELYHQSYSRVGVVHVGAMRPWVLLCLVCPQNTLSQELYHQSYSSNTLSQELYHQSYSRVGVVFASITNYHEFYTELDGNNQGVECLRLLNEIIADFDELLGEDRFKAIDKIKTVGSTYMAAVGLIPEQRISDNDDDSTAGLYLSTLVEFVFAMRDKLLNINENSYNNFMLRVGINIGPVVAGVIGARKPQYDIWGNTVNVASRMDSTGLPNHTQVTEEVYQVLHDHPFEFQCRGKVKVKGKGDMTTYFLTDRKQPGTMRVEDLHNMRSGPHCGNMYGGVVTPLAFLHQLQQQSGPGPSRTPQGGGPTAACVRSAPRLPPLRETSVHSECEPLLPPGTNLPRLVSSGKKIPRQGTPPDLPPPPLPPHYCGKKLNDAGKYTPPWPPRSAFCEVTTDFRLPALKHATNINHNNNLQSSANNSQHRNNQNCPVNIDTKPYLKPLPKLPAPTGASRGRHYRSQRSVPAPPPHRGTPPALQRHFSDESLPGLRYTCSAAAPHRVHSSADEISSLNHSPSVSSSDESYSRTTDASPSPSPPPRESIEAPGSARQWLFSSEVQVDPVSSPENSPRAPSRDTNHNNNVGNAIATATVTSLSSSRSFSPSSRRNHSGRRRDWSLSPARHKAESRRSNHDTLPPAALLNLAATASTIESACCSPPAAGGHESYKGDSCGSFEYISKDRQHQRAARSPVHHLERRLKMTVSPEDNREARGHVDRNCSSQPERRHHHHHRHHGSIEGPLVPGPTKQALNKLPKFEREIQKLLDDQNLLKNIPPKNDKTHQNKEIISMEELRNVNQVVLGRYVAGRSNHVLNNNTTASTQQVGLAAIQELARKQQDQLNNFLLQQDTESNLGAENKLLDLAETGSVHSMAETGSLHRNVAMECVKDVERKEVNTCEKIHQEQASKQETSHGAVNIFGETSQSEWSEEEEGAASEPLLADRESTGYTTDDPALENISMLNETGLTDAEGALSDVNSLFNDGCAEGCDLDDNTSLSSRASSRIFDSDAVMSLDSLSVLYDSEYDNCYRTDDDLNAAADAVVCPDLDRIDYFAAVTTDTDVNLANIRSMSESITRNFGQPPHSETDPDSDV</sequence>
<organism evidence="20">
    <name type="scientific">Timema genevievae</name>
    <name type="common">Walking stick</name>
    <dbReference type="NCBI Taxonomy" id="629358"/>
    <lineage>
        <taxon>Eukaryota</taxon>
        <taxon>Metazoa</taxon>
        <taxon>Ecdysozoa</taxon>
        <taxon>Arthropoda</taxon>
        <taxon>Hexapoda</taxon>
        <taxon>Insecta</taxon>
        <taxon>Pterygota</taxon>
        <taxon>Neoptera</taxon>
        <taxon>Polyneoptera</taxon>
        <taxon>Phasmatodea</taxon>
        <taxon>Timematodea</taxon>
        <taxon>Timematoidea</taxon>
        <taxon>Timematidae</taxon>
        <taxon>Timema</taxon>
    </lineage>
</organism>
<dbReference type="InterPro" id="IPR001054">
    <property type="entry name" value="A/G_cyclase"/>
</dbReference>
<evidence type="ECO:0000256" key="9">
    <source>
        <dbReference type="ARBA" id="ARBA00022840"/>
    </source>
</evidence>
<evidence type="ECO:0000256" key="8">
    <source>
        <dbReference type="ARBA" id="ARBA00022741"/>
    </source>
</evidence>
<dbReference type="FunFam" id="3.30.70.1230:FF:000001">
    <property type="entry name" value="Adenylate cyclase"/>
    <property type="match status" value="1"/>
</dbReference>
<evidence type="ECO:0000256" key="13">
    <source>
        <dbReference type="ARBA" id="ARBA00023136"/>
    </source>
</evidence>
<feature type="compositionally biased region" description="Basic residues" evidence="17">
    <location>
        <begin position="1853"/>
        <end position="1862"/>
    </location>
</feature>
<dbReference type="CDD" id="cd07302">
    <property type="entry name" value="CHD"/>
    <property type="match status" value="2"/>
</dbReference>
<feature type="transmembrane region" description="Helical" evidence="18">
    <location>
        <begin position="1026"/>
        <end position="1048"/>
    </location>
</feature>
<dbReference type="GO" id="GO:0046872">
    <property type="term" value="F:metal ion binding"/>
    <property type="evidence" value="ECO:0007669"/>
    <property type="project" value="UniProtKB-KW"/>
</dbReference>
<keyword evidence="14" id="KW-0325">Glycoprotein</keyword>
<dbReference type="Pfam" id="PF00211">
    <property type="entry name" value="Guanylate_cyc"/>
    <property type="match status" value="3"/>
</dbReference>
<evidence type="ECO:0000256" key="12">
    <source>
        <dbReference type="ARBA" id="ARBA00022998"/>
    </source>
</evidence>
<evidence type="ECO:0000313" key="20">
    <source>
        <dbReference type="EMBL" id="CAD7592707.1"/>
    </source>
</evidence>
<dbReference type="GO" id="GO:0004016">
    <property type="term" value="F:adenylate cyclase activity"/>
    <property type="evidence" value="ECO:0007669"/>
    <property type="project" value="UniProtKB-EC"/>
</dbReference>
<dbReference type="EC" id="4.6.1.1" evidence="4"/>
<dbReference type="GO" id="GO:0005524">
    <property type="term" value="F:ATP binding"/>
    <property type="evidence" value="ECO:0007669"/>
    <property type="project" value="UniProtKB-KW"/>
</dbReference>
<dbReference type="GO" id="GO:0007189">
    <property type="term" value="P:adenylate cyclase-activating G protein-coupled receptor signaling pathway"/>
    <property type="evidence" value="ECO:0007669"/>
    <property type="project" value="TreeGrafter"/>
</dbReference>
<feature type="region of interest" description="Disordered" evidence="17">
    <location>
        <begin position="1634"/>
        <end position="1675"/>
    </location>
</feature>
<feature type="transmembrane region" description="Helical" evidence="18">
    <location>
        <begin position="984"/>
        <end position="1006"/>
    </location>
</feature>
<name>A0A7R9PLK4_TIMGE</name>
<dbReference type="PANTHER" id="PTHR45627:SF26">
    <property type="entry name" value="ADENYLATE CYCLASE TYPE 1"/>
    <property type="match status" value="1"/>
</dbReference>
<feature type="region of interest" description="Disordered" evidence="17">
    <location>
        <begin position="1831"/>
        <end position="1874"/>
    </location>
</feature>
<evidence type="ECO:0000256" key="6">
    <source>
        <dbReference type="ARBA" id="ARBA00022723"/>
    </source>
</evidence>
<comment type="cofactor">
    <cofactor evidence="2">
        <name>Mg(2+)</name>
        <dbReference type="ChEBI" id="CHEBI:18420"/>
    </cofactor>
</comment>
<evidence type="ECO:0000256" key="16">
    <source>
        <dbReference type="RuleBase" id="RU000405"/>
    </source>
</evidence>
<evidence type="ECO:0000256" key="3">
    <source>
        <dbReference type="ARBA" id="ARBA00004141"/>
    </source>
</evidence>
<evidence type="ECO:0000256" key="2">
    <source>
        <dbReference type="ARBA" id="ARBA00001946"/>
    </source>
</evidence>
<evidence type="ECO:0000256" key="5">
    <source>
        <dbReference type="ARBA" id="ARBA00022692"/>
    </source>
</evidence>
<feature type="compositionally biased region" description="Low complexity" evidence="17">
    <location>
        <begin position="1639"/>
        <end position="1652"/>
    </location>
</feature>
<feature type="compositionally biased region" description="Pro residues" evidence="17">
    <location>
        <begin position="1489"/>
        <end position="1498"/>
    </location>
</feature>
<feature type="transmembrane region" description="Helical" evidence="18">
    <location>
        <begin position="46"/>
        <end position="70"/>
    </location>
</feature>
<feature type="compositionally biased region" description="Basic and acidic residues" evidence="17">
    <location>
        <begin position="1752"/>
        <end position="1761"/>
    </location>
</feature>
<dbReference type="InterPro" id="IPR032628">
    <property type="entry name" value="AC_N"/>
</dbReference>
<feature type="compositionally biased region" description="Polar residues" evidence="17">
    <location>
        <begin position="1708"/>
        <end position="1722"/>
    </location>
</feature>